<gene>
    <name evidence="3" type="ORF">J2S13_003019</name>
</gene>
<keyword evidence="2" id="KW-0812">Transmembrane</keyword>
<accession>A0AAJ1WHT6</accession>
<keyword evidence="2" id="KW-1133">Transmembrane helix</keyword>
<comment type="caution">
    <text evidence="3">The sequence shown here is derived from an EMBL/GenBank/DDBJ whole genome shotgun (WGS) entry which is preliminary data.</text>
</comment>
<dbReference type="NCBIfam" id="NF033232">
    <property type="entry name" value="small_YtzI"/>
    <property type="match status" value="1"/>
</dbReference>
<evidence type="ECO:0000313" key="4">
    <source>
        <dbReference type="Proteomes" id="UP001237207"/>
    </source>
</evidence>
<protein>
    <submittedName>
        <fullName evidence="3">Membrane protein YvbJ</fullName>
    </submittedName>
</protein>
<dbReference type="AlphaFoldDB" id="A0AAJ1WHT6"/>
<feature type="transmembrane region" description="Helical" evidence="2">
    <location>
        <begin position="6"/>
        <end position="23"/>
    </location>
</feature>
<organism evidence="3 4">
    <name type="scientific">Oikeobacillus pervagus</name>
    <dbReference type="NCBI Taxonomy" id="1325931"/>
    <lineage>
        <taxon>Bacteria</taxon>
        <taxon>Bacillati</taxon>
        <taxon>Bacillota</taxon>
        <taxon>Bacilli</taxon>
        <taxon>Bacillales</taxon>
        <taxon>Bacillaceae</taxon>
        <taxon>Oikeobacillus</taxon>
    </lineage>
</organism>
<reference evidence="3" key="1">
    <citation type="submission" date="2023-07" db="EMBL/GenBank/DDBJ databases">
        <title>Genomic Encyclopedia of Type Strains, Phase IV (KMG-IV): sequencing the most valuable type-strain genomes for metagenomic binning, comparative biology and taxonomic classification.</title>
        <authorList>
            <person name="Goeker M."/>
        </authorList>
    </citation>
    <scope>NUCLEOTIDE SEQUENCE</scope>
    <source>
        <strain evidence="3">DSM 23947</strain>
    </source>
</reference>
<feature type="region of interest" description="Disordered" evidence="1">
    <location>
        <begin position="31"/>
        <end position="53"/>
    </location>
</feature>
<dbReference type="RefSeq" id="WP_307258623.1">
    <property type="nucleotide sequence ID" value="NZ_JAUSUC010000057.1"/>
</dbReference>
<keyword evidence="2" id="KW-0472">Membrane</keyword>
<dbReference type="Proteomes" id="UP001237207">
    <property type="component" value="Unassembled WGS sequence"/>
</dbReference>
<proteinExistence type="predicted"/>
<keyword evidence="4" id="KW-1185">Reference proteome</keyword>
<name>A0AAJ1WHT6_9BACI</name>
<evidence type="ECO:0000313" key="3">
    <source>
        <dbReference type="EMBL" id="MDQ0216557.1"/>
    </source>
</evidence>
<evidence type="ECO:0000256" key="2">
    <source>
        <dbReference type="SAM" id="Phobius"/>
    </source>
</evidence>
<sequence length="53" mass="5903">MKTVMIIAIIVFIIVLVLTLFAIGKGYQYKHTVDPISPDSKEGLSDDDHEAKK</sequence>
<dbReference type="EMBL" id="JAUSUC010000057">
    <property type="protein sequence ID" value="MDQ0216557.1"/>
    <property type="molecule type" value="Genomic_DNA"/>
</dbReference>
<dbReference type="InterPro" id="IPR047753">
    <property type="entry name" value="YtzI-like"/>
</dbReference>
<evidence type="ECO:0000256" key="1">
    <source>
        <dbReference type="SAM" id="MobiDB-lite"/>
    </source>
</evidence>
<feature type="compositionally biased region" description="Basic and acidic residues" evidence="1">
    <location>
        <begin position="39"/>
        <end position="53"/>
    </location>
</feature>